<dbReference type="Gene3D" id="3.40.50.300">
    <property type="entry name" value="P-loop containing nucleotide triphosphate hydrolases"/>
    <property type="match status" value="6"/>
</dbReference>
<dbReference type="FunFam" id="3.40.50.410:FF:000028">
    <property type="entry name" value="Midasin"/>
    <property type="match status" value="1"/>
</dbReference>
<comment type="function">
    <text evidence="9">Nuclear chaperone required for maturation and nuclear export of pre-60S ribosome subunits.</text>
</comment>
<dbReference type="PANTHER" id="PTHR48103:SF2">
    <property type="entry name" value="MIDASIN"/>
    <property type="match status" value="1"/>
</dbReference>
<feature type="domain" description="AAA+ ATPase" evidence="11">
    <location>
        <begin position="1052"/>
        <end position="1197"/>
    </location>
</feature>
<feature type="region of interest" description="Disordered" evidence="10">
    <location>
        <begin position="4470"/>
        <end position="4494"/>
    </location>
</feature>
<dbReference type="SUPFAM" id="SSF52540">
    <property type="entry name" value="P-loop containing nucleoside triphosphate hydrolases"/>
    <property type="match status" value="6"/>
</dbReference>
<dbReference type="FunFam" id="3.40.50.300:FF:000956">
    <property type="entry name" value="Midasin"/>
    <property type="match status" value="1"/>
</dbReference>
<dbReference type="GO" id="GO:0000055">
    <property type="term" value="P:ribosomal large subunit export from nucleus"/>
    <property type="evidence" value="ECO:0007669"/>
    <property type="project" value="TreeGrafter"/>
</dbReference>
<dbReference type="InterPro" id="IPR027417">
    <property type="entry name" value="P-loop_NTPase"/>
</dbReference>
<feature type="compositionally biased region" description="Basic and acidic residues" evidence="10">
    <location>
        <begin position="4715"/>
        <end position="4735"/>
    </location>
</feature>
<feature type="compositionally biased region" description="Acidic residues" evidence="10">
    <location>
        <begin position="4698"/>
        <end position="4714"/>
    </location>
</feature>
<feature type="domain" description="AAA+ ATPase" evidence="11">
    <location>
        <begin position="306"/>
        <end position="465"/>
    </location>
</feature>
<evidence type="ECO:0000256" key="6">
    <source>
        <dbReference type="ARBA" id="ARBA00022840"/>
    </source>
</evidence>
<accession>A0A3M6UME4</accession>
<keyword evidence="6 9" id="KW-0067">ATP-binding</keyword>
<feature type="compositionally biased region" description="Basic and acidic residues" evidence="10">
    <location>
        <begin position="4474"/>
        <end position="4489"/>
    </location>
</feature>
<feature type="compositionally biased region" description="Acidic residues" evidence="10">
    <location>
        <begin position="4917"/>
        <end position="4930"/>
    </location>
</feature>
<dbReference type="FunFam" id="3.40.50.300:FF:000582">
    <property type="entry name" value="Midasin"/>
    <property type="match status" value="1"/>
</dbReference>
<dbReference type="InterPro" id="IPR048617">
    <property type="entry name" value="MDN1_AAA_lid_4"/>
</dbReference>
<proteinExistence type="inferred from homology"/>
<feature type="compositionally biased region" description="Basic and acidic residues" evidence="10">
    <location>
        <begin position="4768"/>
        <end position="4781"/>
    </location>
</feature>
<feature type="region of interest" description="Disordered" evidence="10">
    <location>
        <begin position="4653"/>
        <end position="5161"/>
    </location>
</feature>
<dbReference type="GO" id="GO:0016887">
    <property type="term" value="F:ATP hydrolysis activity"/>
    <property type="evidence" value="ECO:0007669"/>
    <property type="project" value="InterPro"/>
</dbReference>
<dbReference type="Proteomes" id="UP000275408">
    <property type="component" value="Unassembled WGS sequence"/>
</dbReference>
<feature type="compositionally biased region" description="Acidic residues" evidence="10">
    <location>
        <begin position="4839"/>
        <end position="4873"/>
    </location>
</feature>
<dbReference type="FunFam" id="3.40.50.300:FF:000764">
    <property type="entry name" value="Midasin"/>
    <property type="match status" value="1"/>
</dbReference>
<dbReference type="GO" id="GO:0005524">
    <property type="term" value="F:ATP binding"/>
    <property type="evidence" value="ECO:0007669"/>
    <property type="project" value="UniProtKB-KW"/>
</dbReference>
<evidence type="ECO:0000256" key="4">
    <source>
        <dbReference type="ARBA" id="ARBA00017143"/>
    </source>
</evidence>
<dbReference type="GO" id="GO:0000027">
    <property type="term" value="P:ribosomal large subunit assembly"/>
    <property type="evidence" value="ECO:0007669"/>
    <property type="project" value="InterPro"/>
</dbReference>
<evidence type="ECO:0000256" key="9">
    <source>
        <dbReference type="PIRNR" id="PIRNR010340"/>
    </source>
</evidence>
<dbReference type="Pfam" id="PF17867">
    <property type="entry name" value="AAA_lid_7"/>
    <property type="match status" value="3"/>
</dbReference>
<dbReference type="Pfam" id="PF17865">
    <property type="entry name" value="AAA_lid_5"/>
    <property type="match status" value="1"/>
</dbReference>
<dbReference type="CDD" id="cd01460">
    <property type="entry name" value="vWA_midasin"/>
    <property type="match status" value="1"/>
</dbReference>
<dbReference type="CDD" id="cd00009">
    <property type="entry name" value="AAA"/>
    <property type="match status" value="4"/>
</dbReference>
<dbReference type="STRING" id="46731.A0A3M6UME4"/>
<keyword evidence="13" id="KW-1185">Reference proteome</keyword>
<evidence type="ECO:0000256" key="3">
    <source>
        <dbReference type="ARBA" id="ARBA00007188"/>
    </source>
</evidence>
<dbReference type="PANTHER" id="PTHR48103">
    <property type="entry name" value="MIDASIN-RELATED"/>
    <property type="match status" value="1"/>
</dbReference>
<dbReference type="EMBL" id="RCHS01001247">
    <property type="protein sequence ID" value="RMX54528.1"/>
    <property type="molecule type" value="Genomic_DNA"/>
</dbReference>
<feature type="compositionally biased region" description="Acidic residues" evidence="10">
    <location>
        <begin position="5150"/>
        <end position="5161"/>
    </location>
</feature>
<keyword evidence="8 9" id="KW-0539">Nucleus</keyword>
<dbReference type="PIRSF" id="PIRSF010340">
    <property type="entry name" value="Midasin"/>
    <property type="match status" value="1"/>
</dbReference>
<evidence type="ECO:0000256" key="10">
    <source>
        <dbReference type="SAM" id="MobiDB-lite"/>
    </source>
</evidence>
<feature type="compositionally biased region" description="Polar residues" evidence="10">
    <location>
        <begin position="5068"/>
        <end position="5081"/>
    </location>
</feature>
<comment type="similarity">
    <text evidence="3 9">Belongs to the midasin family.</text>
</comment>
<evidence type="ECO:0000256" key="2">
    <source>
        <dbReference type="ARBA" id="ARBA00004642"/>
    </source>
</evidence>
<organism evidence="12 13">
    <name type="scientific">Pocillopora damicornis</name>
    <name type="common">Cauliflower coral</name>
    <name type="synonym">Millepora damicornis</name>
    <dbReference type="NCBI Taxonomy" id="46731"/>
    <lineage>
        <taxon>Eukaryota</taxon>
        <taxon>Metazoa</taxon>
        <taxon>Cnidaria</taxon>
        <taxon>Anthozoa</taxon>
        <taxon>Hexacorallia</taxon>
        <taxon>Scleractinia</taxon>
        <taxon>Astrocoeniina</taxon>
        <taxon>Pocilloporidae</taxon>
        <taxon>Pocillopora</taxon>
    </lineage>
</organism>
<reference evidence="12 13" key="1">
    <citation type="journal article" date="2018" name="Sci. Rep.">
        <title>Comparative analysis of the Pocillopora damicornis genome highlights role of immune system in coral evolution.</title>
        <authorList>
            <person name="Cunning R."/>
            <person name="Bay R.A."/>
            <person name="Gillette P."/>
            <person name="Baker A.C."/>
            <person name="Traylor-Knowles N."/>
        </authorList>
    </citation>
    <scope>NUCLEOTIDE SEQUENCE [LARGE SCALE GENOMIC DNA]</scope>
    <source>
        <strain evidence="12">RSMAS</strain>
        <tissue evidence="12">Whole animal</tissue>
    </source>
</reference>
<keyword evidence="7 9" id="KW-0143">Chaperone</keyword>
<dbReference type="InterPro" id="IPR011704">
    <property type="entry name" value="ATPase_dyneun-rel_AAA"/>
</dbReference>
<dbReference type="Pfam" id="PF07728">
    <property type="entry name" value="AAA_5"/>
    <property type="match status" value="7"/>
</dbReference>
<feature type="compositionally biased region" description="Basic and acidic residues" evidence="10">
    <location>
        <begin position="5049"/>
        <end position="5067"/>
    </location>
</feature>
<feature type="region of interest" description="Disordered" evidence="10">
    <location>
        <begin position="2829"/>
        <end position="2849"/>
    </location>
</feature>
<feature type="domain" description="AAA+ ATPase" evidence="11">
    <location>
        <begin position="1364"/>
        <end position="1533"/>
    </location>
</feature>
<dbReference type="InterPro" id="IPR040848">
    <property type="entry name" value="AAA_lid_7"/>
</dbReference>
<dbReference type="InterPro" id="IPR012099">
    <property type="entry name" value="Midasin"/>
</dbReference>
<feature type="compositionally biased region" description="Acidic residues" evidence="10">
    <location>
        <begin position="4881"/>
        <end position="4907"/>
    </location>
</feature>
<feature type="compositionally biased region" description="Acidic residues" evidence="10">
    <location>
        <begin position="4614"/>
        <end position="4630"/>
    </location>
</feature>
<dbReference type="GO" id="GO:0005654">
    <property type="term" value="C:nucleoplasm"/>
    <property type="evidence" value="ECO:0007669"/>
    <property type="project" value="UniProtKB-SubCell"/>
</dbReference>
<comment type="subcellular location">
    <subcellularLocation>
        <location evidence="1">Nucleus</location>
        <location evidence="1">Nucleolus</location>
    </subcellularLocation>
    <subcellularLocation>
        <location evidence="2">Nucleus</location>
        <location evidence="2">Nucleoplasm</location>
    </subcellularLocation>
</comment>
<feature type="domain" description="AAA+ ATPase" evidence="11">
    <location>
        <begin position="644"/>
        <end position="886"/>
    </location>
</feature>
<dbReference type="GO" id="GO:0030687">
    <property type="term" value="C:preribosome, large subunit precursor"/>
    <property type="evidence" value="ECO:0007669"/>
    <property type="project" value="TreeGrafter"/>
</dbReference>
<feature type="compositionally biased region" description="Polar residues" evidence="10">
    <location>
        <begin position="4992"/>
        <end position="5007"/>
    </location>
</feature>
<feature type="compositionally biased region" description="Basic and acidic residues" evidence="10">
    <location>
        <begin position="5028"/>
        <end position="5038"/>
    </location>
</feature>
<evidence type="ECO:0000256" key="8">
    <source>
        <dbReference type="ARBA" id="ARBA00023242"/>
    </source>
</evidence>
<evidence type="ECO:0000313" key="12">
    <source>
        <dbReference type="EMBL" id="RMX54528.1"/>
    </source>
</evidence>
<dbReference type="SMART" id="SM00382">
    <property type="entry name" value="AAA"/>
    <property type="match status" value="6"/>
</dbReference>
<dbReference type="SUPFAM" id="SSF53300">
    <property type="entry name" value="vWA-like"/>
    <property type="match status" value="1"/>
</dbReference>
<dbReference type="Gene3D" id="3.40.50.410">
    <property type="entry name" value="von Willebrand factor, type A domain"/>
    <property type="match status" value="1"/>
</dbReference>
<feature type="compositionally biased region" description="Basic and acidic residues" evidence="10">
    <location>
        <begin position="4745"/>
        <end position="4754"/>
    </location>
</feature>
<evidence type="ECO:0000256" key="1">
    <source>
        <dbReference type="ARBA" id="ARBA00004604"/>
    </source>
</evidence>
<dbReference type="GO" id="GO:0005730">
    <property type="term" value="C:nucleolus"/>
    <property type="evidence" value="ECO:0007669"/>
    <property type="project" value="UniProtKB-SubCell"/>
</dbReference>
<feature type="region of interest" description="Disordered" evidence="10">
    <location>
        <begin position="4613"/>
        <end position="4641"/>
    </location>
</feature>
<feature type="compositionally biased region" description="Polar residues" evidence="10">
    <location>
        <begin position="2829"/>
        <end position="2840"/>
    </location>
</feature>
<evidence type="ECO:0000313" key="13">
    <source>
        <dbReference type="Proteomes" id="UP000275408"/>
    </source>
</evidence>
<gene>
    <name evidence="12" type="ORF">pdam_00004563</name>
</gene>
<feature type="compositionally biased region" description="Polar residues" evidence="10">
    <location>
        <begin position="4958"/>
        <end position="4971"/>
    </location>
</feature>
<dbReference type="InterPro" id="IPR003593">
    <property type="entry name" value="AAA+_ATPase"/>
</dbReference>
<sequence length="5495" mass="619915">MRVCYVWNIYPRTHSFNGMMACKNFRFDFLSSLKYLCDCDVRFKNELSYFLQVESWSSDDKQLLLQKLAEVFLIQDLTPFLVKHCKPILLEILERCAQNLQQESYRNGSRVERFCYTLSELLTLSHLKDFVYRFIKTCSLFSIISDEEQVNEQEIERILCVLKTCYNLLSYDFETFHRIWEWSPIFKFLQHSISEQIKIGLLNKLFTISERTSFLTQEFTRKLLSHVRDCRDINDHQKLTSDSMDVSGDNINGASINKEDLIGQYTTLCGVMLPCLPGTLNLVDHSFVMVPSTVYNLHLLVLSVATGNGVLLEGPIGCGKTALVEFVARATGRTRPPEFMKIQLGDQTDSKSLLGTYVCTDTPGEFVWRAGPLLQAVQAGYWILLEDIDLAPMDVISVLIPLLESRTLSVPAHGNVVKASPGFQLFATQRSYSGHCGFSYHVASANSAILEKLWTRVQIEPFSKEELTEVVVQKYPDVENIATKLVDIYCMLSADPCLVSSEDTAKCSLPYDKRQSSSRDLMKWCSRIAVTACGAPTLLDSKEVFLEAHDCFSAPLPKTYDQNLIDLAVGAKLGLTKEKIEFFFMNYKPNVHTSPLSMTVGRVTLKKKVHESLGISFGQNNLSKFAHTRHSLVLLEKVAACIRNSEPILLVGETGTGKTSTVQYLATQCAVSLKVVNMSQQSDSSDLLGGYKPVEMKQIVAPVREKFEMLFCKTFSRKQNVKFLSHIQRCFAQGQWEILFKLMIHSQKNATERVKKDKQMEKLLVKWQGLIQDIQQLQKQQKNAESALAFRFVEGTLVQALQNGDWVLLDEINLATPETLECLCGLLESSSGSVVLMERGDVTPTVRHEDFRLFACMNPATDVGKKDLPPGIRNRFTEIFVRELESTADLKTLVVDYLQGLSPNSAIVDGIVRFYLTVKHEAEEKLTDGTGHKPHYSLRTLCRALRYAAINPHQNVLRSIYEGFCLSFLTQLDRSSHPSVQSLIEHHILGHVNAASMLKQPLPKPQDSGHYCNFEGFWIALGSKEPVMSNEYVLTASVKANLKDLARVVSARKLPVLIQGETSVGKTSLIQWLAKASGNHCVRINNHEHTDIQEYLGCYTSDENGKLVFKEGVLVDAMRKGHWIILDELNLAPSDVLEALNRLLDDNRELFIPETQETVVAHPMFMLFATQNPPGLYGGRKVLSRAFRNRFVELHFDELPSQELEVILHQRCRLPLSYAKKLVSIMLALQARRRSTNVFAGKQGFITLRDLFRWAERYSKTPDVEGSGFYDWDQHIAEDGYMLLAGRCRNPSECEVIQEVIEKQMKRSFDPDSLFGYPSLQKHSHRVSSLMEEVTTAPLEGFKHIVWTYSMRRLAVLAGRALKFGEPVLLVGETGCGKTTICQLFAALWKQQLFAVNCHMHSESADFLGGLRPVRHRGQEEQDEQVTKLFEWCDGPLVQAMKHGAMFLVDEISLADDSVLERLNSVLEPERTLVLAEKGSDGGDPVGEDVAMLVAHKDFKIIGTMNPGGDFGKKELSPALRNRFTEIWCPPSDARADLVQIIEHNIKPGVVLKSACQGISGIGEAMVDFIEWFHSSDFGKRFVVSIRDLLSWVNFINTCSFSTTLNGADENTGDKVLLSSALAYVHGACLVFLDALGAGSNILVSSSLSTSATTTSATSSGVKDAYQACLEFLKRQVEQDEEEMQCCGYPNNAQMKNINERPDFFGPQPLPEDFGSTYTLSSPTTSQNAQRILRALQLPRPILLEGSPGVGKTSLVHAIAKASGHELIRINLSEQTDVTDLFGCDLPVEGGEAGQFVWRDGPLLKALKAGSWIVLDELNLASQSVLEGLNACLDHRAEVYIPELGMTFKVQPDQTRLFACQNPLNQGGGRKGLPKSFLNRFTQVYVEALSKADLLFITQALYPQINQDILEKMVTFNQQIHEETVVEGNWGRKGGPWELNLRDVFRWCDLLIKYQNCGTWNPGQFVHLIYCDRMRTLQDKQMVFKLFKSIFENSRQIDKIGPVQKSFYITPGYVQVGHSWLPRCSLMNQSPNGGRPLQLLHRCLPAMESLMTCLDMNWMAVLVGPRSCGKTSLVHLVAQLTGNRLEVMAMNSAMDTTELLGGFEQADLDRHLRDIMGETKQLIPTIIKEILICNDQMSTCLQEISSLYKLWVSFSSNNSEVSEDENTAMLSHKRLDDLQHLLTKVKEICDNYEFDSLDAVNIMEMVQSLQKKLRANKDSSHCGGQFEWVDGQLVEALKSGYWLLIDNVNFCSPSVLDRLNALLEPGGVLTIDERGVIDGQIPSIKPHPNFRLILAMDPRYGEISRAMRNRGVEIFMLGEEDDEKYDDCDYQMMLNGLGIEDKRICSFLDMLHAASLTKQLLQGGSEELSAVATSLNQVYARNQTSVQNKQDVKDLIGKHTKNLESAVHFESTILHFPSAQEYHANSVVSTIKQQSLPLLHILQNGTSVHQVESAVLLFLERASHYDWTSRLGYLQSVVDVLCAKKLCSCHLGDVASLLKSYLKSFGVIYSSQLMDKLRIGFNDIQSTRFDFRMLEHLPYDLRQNTDLLNHLRQFPVNTAPLERASGLANRLSLLEAKARQCYSFEEKIHSSGTLQSGNLIQLCNAFHAGQLPLESLPHPVVVHLLPFFKLLGSVMDSCIHQGETFSDSNYWMVVEGLTWLDRLWTMCEKQTRHNFSLSFLSLHWTWVEQYTLHSVQTAFVKFTDRELPEELVTVVNQLQTVLATDRRVTEAYLRILVAFGHPAPFKSRSAFMVWEKTQSLCERFDNYCNRSWNRRFEEEQQSCKNAELKGKLAEVLKIMLDNTMNLSEEEYSQCDSILSSVEETTSRNLESTQEIMTSDDNSSEPDQETSVNIRMNDVALKKIMSLMFGDVCSLQEGRVLGSLMLALVNQMARGATSLDSGAVRDEIEALTTYHLKKRIRDPVIQAIFCHLGGTLSKGNNLNSHFSSIFRLVESEILTECFMLESRKLWVQSNDFKESNVFSVLGGARNLLDSVSSRKLVEEGHGSSLTSLTIRNYHENLKHLEILSSHFWVNGDLLDSHNEVDRNSSIKLFITKWFQVLLSVKESLFQSRNMGITSVINRILPSVYEEDNLLHGINSVVDVLKEVVQIVANAYKHCTGNVKQADSMCNLLTACLEGVSRLPEENQADNTDMFWDSICLGDMWTKLGLVQSLILSPVGPVDPVEKTRIELEYVNSEIQRIEEELKVRYYAEEIWRGVKTSVDDLEALVCDEHRSESQLTSNPVRVGRLLTKLNDLRVKAENLSKNAAIRPDISQFDAILDEVKHFLHTVGESNTVTDLTKSMRELALQLYGSLKNGVNGNVLANSVTSAVHKAKAWYTSVERVIQKLRKDYPLYCDILGPFIAGVSQVMYGVSLMSSNLSTLFQYYLFRAQLTVGTNMQCSGPDVILSFCEFPVSSSLSCLDAAVSLMSPSVDACIQGLVKYLQVRETAARTSAFLSFRALRLSVLHLRNHSIQHGFLDEKLYRAVVTILEIFLNKWKIFKEEERQREEEEGSLFKFKNKTHGVSLSDDEENKRAISKAFPRFDDDFKDVMAPQDLNENTFVPQDENASSSCVVKSDAELFMENVPDFSELRRLHEETFCRLRPSRDFALHEADCYRPNDSMESLYLEAFKWGYETASVMNALIPWSHADRKTSRSHLLQSSFLKGQFQSDRTVKQEMLYQKGLSDKKPFDIYHDSNIQEVVRVKPILADFAARVHELLAEWPRHPALMQLLVVIERILSFPVTSPVMKILTGLEVLLRKAQDWESNAAKHVSLRDHLDNVTHLIIEWRKMELKCWSTLLDVTTLNSAAKASQWWFHIYSSLVQFRMTEYAQEPSEGFPDGSEIIEPLQRFIESSTLGEFASRLQMLFAFYKQMCYEEASTGEVKVSDVLWNLFCYYKQFIPSVEQSLQEMRKPIEKDLKDFVKIAKWNDSNFWAMKQAADKSHHTLHKFVRRYEASLNEPVSKTLTNVEKALSPSENKENYTNERKNVQAEWFISSEALKAHCNRSLQFISTHEKWRLCLPSNQNRLTKLFQKMRQLSHQIICRQEYEPLVTCLDDFTAEVITTSKELQALDVSSQPKEKQTELKKHIQQRKRKSLSDLFKILALLGVSYRKGLNLQRQSTGKEAMLVAAVEEEAVTRSVELLSDRSPDLLHNVRQLLEGCCRYYYKSLARSSALTVAMITPSKELSVGDIDRCKGCSNHLLHVCYEQRQVISQLSRNIRRTSVGLRQLRESVTSPDEDANSGISSLPPQKDLEKHTIQVMDLLTNTAHVLQQMSILLKCCPNEKTPLHNWTPLPQAMLSSVAVSSAEDPDIKEMIQTLENTVTRLHQVANEVRPYAALSDHVLNNTSGNDRTATIASWLQNKVTRDAFFKLKGTTDLIDEMLPKFKSNCSVSKGLGGPLVRLKDEILEKFNDFHSWSTAVSGKGEIQTPWSDENIDDQGVATLNAFISDVDALNTSLLLAVQRLAKVTENSTQERNEEGEGSKKNTADQDGSENLQLQDGHLATRLHQNLLNDISRLKLNGVTRSISSLLSQVKNMTDSSWSSSNMSVQFPLSGFCAHLLEGSIPLLHQYLNLSQNLLINLLEAHRATSKLSSVLLSIFTDLGTRGFCVPPEIEEGEGDGSTEFEDIEGGGIGEGEGMKDVSDQIENEDQLEDAKQEGRDQEKKEDDSQQQIPDEENGIEMSENFEGALHDLEAGKEEDEENEEGNGDEDDVDKQMGEVDGQDTEKLDEKIWGDSDDEEEKEEHEMKEEKGTGAEAESQSQLVAKVDNKGSTDERKEQTEGQPDADEEQSDENINEALQGEEGNLSDEGEDEQEGTGQQGKEEEPVDAEESSKLELPDDLQLDDEGNEGEGDQPEEMETDEFEGDQIDTEETGDKTTAPDDEQMDTGNDEEEGEELGDEEDVEGTEGDKKQDVGEGPEDEDAIDETDQEDWRTKTDTEPQENVQAVEDSGEGDGNGEQSDVTAGQSESTEGNEEHGVGRAEALDDGHLGESSQRIAQTTTDARQQSRQRKQMNLARSDRALGSMDETTHKRLKTVDETELEPGAEVNETRTEDLFQHMRNDDPSSHDAQTLDSATADQAETQDKANFPEMHSDGEEDEGDSKTETALLYDNEELPTPDKSQPSRLPPPMKPKLTADNEDGNEARESEAVEEAMETNDDEGMTAERLRSTYHSSDMALAFGRLDISSLDPEKVRADLEYQLAEWSSMDRGTAEQQQMAQEAWRKYELLTSNLSQDLCEQLRLVLEPSLATKLKGDYRSGKRLNMRKVIPYIASQFRKDKIWLRRTKPSKRQYQIMLAVDDSSSMNDNRSKQLAFESLAVISNALTRLEAGDLGVCSFGETVCLLHPFHEPFTDNSGARILQQFTFDQKKTKIAELLSTCTSLMVASHSRLQVSPRMRRETSQLLLIVSDGRGIFLEGMETDIFMVFVILDNPANKDSVLDIRVPIFRPGKLPEIKSYMEQFPFPFYIILRDINALPVTLSDALRQWFELVSSFD</sequence>
<dbReference type="Pfam" id="PF21108">
    <property type="entry name" value="MDN1_4th"/>
    <property type="match status" value="1"/>
</dbReference>
<feature type="compositionally biased region" description="Acidic residues" evidence="10">
    <location>
        <begin position="4806"/>
        <end position="4816"/>
    </location>
</feature>
<protein>
    <recommendedName>
        <fullName evidence="4 9">Midasin</fullName>
    </recommendedName>
</protein>
<feature type="compositionally biased region" description="Basic and acidic residues" evidence="10">
    <location>
        <begin position="4974"/>
        <end position="4990"/>
    </location>
</feature>
<dbReference type="InterPro" id="IPR036465">
    <property type="entry name" value="vWFA_dom_sf"/>
</dbReference>
<dbReference type="OrthoDB" id="422220at2759"/>
<evidence type="ECO:0000256" key="7">
    <source>
        <dbReference type="ARBA" id="ARBA00023186"/>
    </source>
</evidence>
<dbReference type="FunFam" id="3.40.50.300:FF:001053">
    <property type="entry name" value="Midasin"/>
    <property type="match status" value="1"/>
</dbReference>
<keyword evidence="5 9" id="KW-0547">Nucleotide-binding</keyword>
<evidence type="ECO:0000259" key="11">
    <source>
        <dbReference type="SMART" id="SM00382"/>
    </source>
</evidence>
<feature type="compositionally biased region" description="Acidic residues" evidence="10">
    <location>
        <begin position="4785"/>
        <end position="4796"/>
    </location>
</feature>
<dbReference type="FunFam" id="3.40.50.300:FF:000142">
    <property type="entry name" value="Midasin"/>
    <property type="match status" value="1"/>
</dbReference>
<name>A0A3M6UME4_POCDA</name>
<feature type="compositionally biased region" description="Basic and acidic residues" evidence="10">
    <location>
        <begin position="4654"/>
        <end position="4669"/>
    </location>
</feature>
<comment type="caution">
    <text evidence="12">The sequence shown here is derived from an EMBL/GenBank/DDBJ whole genome shotgun (WGS) entry which is preliminary data.</text>
</comment>
<dbReference type="InterPro" id="IPR041190">
    <property type="entry name" value="Midasin_AAA_lid_5"/>
</dbReference>
<feature type="domain" description="AAA+ ATPase" evidence="11">
    <location>
        <begin position="1738"/>
        <end position="1926"/>
    </location>
</feature>
<evidence type="ECO:0000256" key="5">
    <source>
        <dbReference type="ARBA" id="ARBA00022741"/>
    </source>
</evidence>
<feature type="domain" description="AAA+ ATPase" evidence="11">
    <location>
        <begin position="2056"/>
        <end position="2321"/>
    </location>
</feature>